<dbReference type="GO" id="GO:0000398">
    <property type="term" value="P:mRNA splicing, via spliceosome"/>
    <property type="evidence" value="ECO:0007669"/>
    <property type="project" value="InterPro"/>
</dbReference>
<dbReference type="SUPFAM" id="SSF50978">
    <property type="entry name" value="WD40 repeat-like"/>
    <property type="match status" value="1"/>
</dbReference>
<comment type="caution">
    <text evidence="6">The sequence shown here is derived from an EMBL/GenBank/DDBJ whole genome shotgun (WGS) entry which is preliminary data.</text>
</comment>
<evidence type="ECO:0008006" key="8">
    <source>
        <dbReference type="Google" id="ProtNLM"/>
    </source>
</evidence>
<evidence type="ECO:0000256" key="4">
    <source>
        <dbReference type="PROSITE-ProRule" id="PRU00221"/>
    </source>
</evidence>
<keyword evidence="1 4" id="KW-0853">WD repeat</keyword>
<feature type="repeat" description="WD" evidence="4">
    <location>
        <begin position="294"/>
        <end position="335"/>
    </location>
</feature>
<feature type="repeat" description="WD" evidence="4">
    <location>
        <begin position="377"/>
        <end position="417"/>
    </location>
</feature>
<feature type="region of interest" description="Disordered" evidence="5">
    <location>
        <begin position="1"/>
        <end position="45"/>
    </location>
</feature>
<keyword evidence="2" id="KW-0677">Repeat</keyword>
<name>A0A9W7CLX9_9STRA</name>
<organism evidence="6 7">
    <name type="scientific">Triparma laevis f. longispina</name>
    <dbReference type="NCBI Taxonomy" id="1714387"/>
    <lineage>
        <taxon>Eukaryota</taxon>
        <taxon>Sar</taxon>
        <taxon>Stramenopiles</taxon>
        <taxon>Ochrophyta</taxon>
        <taxon>Bolidophyceae</taxon>
        <taxon>Parmales</taxon>
        <taxon>Triparmaceae</taxon>
        <taxon>Triparma</taxon>
    </lineage>
</organism>
<feature type="repeat" description="WD" evidence="4">
    <location>
        <begin position="210"/>
        <end position="251"/>
    </location>
</feature>
<dbReference type="PROSITE" id="PS00678">
    <property type="entry name" value="WD_REPEATS_1"/>
    <property type="match status" value="2"/>
</dbReference>
<accession>A0A9W7CLX9</accession>
<dbReference type="PRINTS" id="PR00320">
    <property type="entry name" value="GPROTEINBRPT"/>
</dbReference>
<dbReference type="CDD" id="cd00200">
    <property type="entry name" value="WD40"/>
    <property type="match status" value="1"/>
</dbReference>
<dbReference type="InterPro" id="IPR036322">
    <property type="entry name" value="WD40_repeat_dom_sf"/>
</dbReference>
<reference evidence="7" key="1">
    <citation type="journal article" date="2023" name="Commun. Biol.">
        <title>Genome analysis of Parmales, the sister group of diatoms, reveals the evolutionary specialization of diatoms from phago-mixotrophs to photoautotrophs.</title>
        <authorList>
            <person name="Ban H."/>
            <person name="Sato S."/>
            <person name="Yoshikawa S."/>
            <person name="Yamada K."/>
            <person name="Nakamura Y."/>
            <person name="Ichinomiya M."/>
            <person name="Sato N."/>
            <person name="Blanc-Mathieu R."/>
            <person name="Endo H."/>
            <person name="Kuwata A."/>
            <person name="Ogata H."/>
        </authorList>
    </citation>
    <scope>NUCLEOTIDE SEQUENCE [LARGE SCALE GENOMIC DNA]</scope>
    <source>
        <strain evidence="7">NIES 3700</strain>
    </source>
</reference>
<dbReference type="GO" id="GO:0000974">
    <property type="term" value="C:Prp19 complex"/>
    <property type="evidence" value="ECO:0007669"/>
    <property type="project" value="TreeGrafter"/>
</dbReference>
<protein>
    <recommendedName>
        <fullName evidence="8">Pleiotropic regulator 1</fullName>
    </recommendedName>
</protein>
<dbReference type="InterPro" id="IPR020472">
    <property type="entry name" value="WD40_PAC1"/>
</dbReference>
<evidence type="ECO:0000256" key="2">
    <source>
        <dbReference type="ARBA" id="ARBA00022737"/>
    </source>
</evidence>
<evidence type="ECO:0000256" key="3">
    <source>
        <dbReference type="ARBA" id="ARBA00025726"/>
    </source>
</evidence>
<evidence type="ECO:0000313" key="6">
    <source>
        <dbReference type="EMBL" id="GMI06991.1"/>
    </source>
</evidence>
<dbReference type="Pfam" id="PF00400">
    <property type="entry name" value="WD40"/>
    <property type="match status" value="7"/>
</dbReference>
<dbReference type="EMBL" id="BRXW01000107">
    <property type="protein sequence ID" value="GMI06991.1"/>
    <property type="molecule type" value="Genomic_DNA"/>
</dbReference>
<dbReference type="PANTHER" id="PTHR19923:SF0">
    <property type="entry name" value="PLEIOTROPIC REGULATOR 1"/>
    <property type="match status" value="1"/>
</dbReference>
<dbReference type="InterPro" id="IPR001680">
    <property type="entry name" value="WD40_rpt"/>
</dbReference>
<proteinExistence type="inferred from homology"/>
<dbReference type="Proteomes" id="UP001165122">
    <property type="component" value="Unassembled WGS sequence"/>
</dbReference>
<dbReference type="OrthoDB" id="10256122at2759"/>
<dbReference type="GO" id="GO:0071011">
    <property type="term" value="C:precatalytic spliceosome"/>
    <property type="evidence" value="ECO:0007669"/>
    <property type="project" value="TreeGrafter"/>
</dbReference>
<gene>
    <name evidence="6" type="ORF">TrLO_g13202</name>
</gene>
<evidence type="ECO:0000313" key="7">
    <source>
        <dbReference type="Proteomes" id="UP001165122"/>
    </source>
</evidence>
<evidence type="ECO:0000256" key="5">
    <source>
        <dbReference type="SAM" id="MobiDB-lite"/>
    </source>
</evidence>
<dbReference type="InterPro" id="IPR019775">
    <property type="entry name" value="WD40_repeat_CS"/>
</dbReference>
<sequence length="487" mass="53310">MTSLSSSSKSSLKRSRNLFATPAPLARYSPTTSSTQSYEGGDAESTSLKITYKASKYYPVVTTTEDDDDAAESSVQKTLQTAREAQSKKSKSAPQTNNTGAIIIVNDTPSSSTASTGLLPGQKSGVAKKSTLTSLAITERKEKNLNIPKPEWHAPWKIKSVISGHLGWVRSIAVDPSNEFFVTGSADRTIKVWDLPKASTASSGALKLTLTGHINAVRGLALSDRHPYMFSCAEDKMVKCWDLECNKVIRQYHGHLSGVFCLKLHPTLDVLITGGRDSVARVWDIRTKNQIHCLTGHEGTVASIQTNATDPQIITGSHDSTVKLWDLAAGKCMTTLTHHKKSIRAITRHPREFSFVTGAADNIKKWQTKDGRFIQNLPGHNAVVNALACNTDGVMVSAADNGSMRFWDYKTGHNFQSTSTIVQPGSLDAECGVFATEFDVTGTRLITAEADKTIKIWKEDEDANEVTDPIDMKEWRRACIRESKGRY</sequence>
<dbReference type="InterPro" id="IPR045241">
    <property type="entry name" value="Prp46/PLRG1-like"/>
</dbReference>
<comment type="similarity">
    <text evidence="3">Belongs to the WD repeat PRL1/PRL2 family.</text>
</comment>
<dbReference type="SMART" id="SM00320">
    <property type="entry name" value="WD40"/>
    <property type="match status" value="7"/>
</dbReference>
<dbReference type="PROSITE" id="PS50294">
    <property type="entry name" value="WD_REPEATS_REGION"/>
    <property type="match status" value="5"/>
</dbReference>
<evidence type="ECO:0000256" key="1">
    <source>
        <dbReference type="ARBA" id="ARBA00022574"/>
    </source>
</evidence>
<dbReference type="Gene3D" id="2.130.10.10">
    <property type="entry name" value="YVTN repeat-like/Quinoprotein amine dehydrogenase"/>
    <property type="match status" value="1"/>
</dbReference>
<feature type="repeat" description="WD" evidence="4">
    <location>
        <begin position="162"/>
        <end position="203"/>
    </location>
</feature>
<dbReference type="FunFam" id="2.130.10.10:FF:000012">
    <property type="entry name" value="Putative pleiotropic regulator 1"/>
    <property type="match status" value="1"/>
</dbReference>
<feature type="compositionally biased region" description="Polar residues" evidence="5">
    <location>
        <begin position="29"/>
        <end position="45"/>
    </location>
</feature>
<feature type="compositionally biased region" description="Polar residues" evidence="5">
    <location>
        <begin position="107"/>
        <end position="116"/>
    </location>
</feature>
<dbReference type="PANTHER" id="PTHR19923">
    <property type="entry name" value="WD40 REPEAT PROTEINPRL1/PRL2-RELATED"/>
    <property type="match status" value="1"/>
</dbReference>
<feature type="region of interest" description="Disordered" evidence="5">
    <location>
        <begin position="65"/>
        <end position="123"/>
    </location>
</feature>
<dbReference type="GO" id="GO:0071013">
    <property type="term" value="C:catalytic step 2 spliceosome"/>
    <property type="evidence" value="ECO:0007669"/>
    <property type="project" value="TreeGrafter"/>
</dbReference>
<dbReference type="PROSITE" id="PS50082">
    <property type="entry name" value="WD_REPEATS_2"/>
    <property type="match status" value="5"/>
</dbReference>
<keyword evidence="7" id="KW-1185">Reference proteome</keyword>
<dbReference type="AlphaFoldDB" id="A0A9W7CLX9"/>
<feature type="repeat" description="WD" evidence="4">
    <location>
        <begin position="252"/>
        <end position="293"/>
    </location>
</feature>
<feature type="compositionally biased region" description="Low complexity" evidence="5">
    <location>
        <begin position="1"/>
        <end position="10"/>
    </location>
</feature>
<dbReference type="InterPro" id="IPR015943">
    <property type="entry name" value="WD40/YVTN_repeat-like_dom_sf"/>
</dbReference>